<dbReference type="Proteomes" id="UP000602442">
    <property type="component" value="Unassembled WGS sequence"/>
</dbReference>
<keyword evidence="3" id="KW-1185">Reference proteome</keyword>
<evidence type="ECO:0000259" key="1">
    <source>
        <dbReference type="Pfam" id="PF02803"/>
    </source>
</evidence>
<sequence length="174" mass="18721">MQSARGLLLRYQRCRISAEASTLFRSESIWQTFPCAVLIGSEEIGANLGLKPRARIIALAAIGSELCLMLDGPEHVVTRLFARTRLAVKDIDMWELNKSFAAVVLRLLQAHGIDPQVMNVNGGAIAMGHPLGATGDMLIGTALDELGRRGGNRVLISLCAASCQATGVIIERCH</sequence>
<name>A0ABS0N6N6_9SPHN</name>
<protein>
    <recommendedName>
        <fullName evidence="1">Thiolase C-terminal domain-containing protein</fullName>
    </recommendedName>
</protein>
<feature type="domain" description="Thiolase C-terminal" evidence="1">
    <location>
        <begin position="50"/>
        <end position="172"/>
    </location>
</feature>
<dbReference type="EMBL" id="JAEANY010000004">
    <property type="protein sequence ID" value="MBH5323432.1"/>
    <property type="molecule type" value="Genomic_DNA"/>
</dbReference>
<gene>
    <name evidence="2" type="ORF">I5L03_12655</name>
</gene>
<dbReference type="Pfam" id="PF02803">
    <property type="entry name" value="Thiolase_C"/>
    <property type="match status" value="1"/>
</dbReference>
<comment type="caution">
    <text evidence="2">The sequence shown here is derived from an EMBL/GenBank/DDBJ whole genome shotgun (WGS) entry which is preliminary data.</text>
</comment>
<dbReference type="SUPFAM" id="SSF53901">
    <property type="entry name" value="Thiolase-like"/>
    <property type="match status" value="1"/>
</dbReference>
<dbReference type="PANTHER" id="PTHR43365:SF1">
    <property type="entry name" value="ACETYL-COA C-ACYLTRANSFERASE"/>
    <property type="match status" value="1"/>
</dbReference>
<evidence type="ECO:0000313" key="3">
    <source>
        <dbReference type="Proteomes" id="UP000602442"/>
    </source>
</evidence>
<accession>A0ABS0N6N6</accession>
<organism evidence="2 3">
    <name type="scientific">Aurantiacibacter sediminis</name>
    <dbReference type="NCBI Taxonomy" id="2793064"/>
    <lineage>
        <taxon>Bacteria</taxon>
        <taxon>Pseudomonadati</taxon>
        <taxon>Pseudomonadota</taxon>
        <taxon>Alphaproteobacteria</taxon>
        <taxon>Sphingomonadales</taxon>
        <taxon>Erythrobacteraceae</taxon>
        <taxon>Aurantiacibacter</taxon>
    </lineage>
</organism>
<dbReference type="Gene3D" id="3.40.47.10">
    <property type="match status" value="2"/>
</dbReference>
<dbReference type="InterPro" id="IPR020617">
    <property type="entry name" value="Thiolase_C"/>
</dbReference>
<proteinExistence type="predicted"/>
<dbReference type="PROSITE" id="PS00737">
    <property type="entry name" value="THIOLASE_2"/>
    <property type="match status" value="1"/>
</dbReference>
<dbReference type="InterPro" id="IPR016039">
    <property type="entry name" value="Thiolase-like"/>
</dbReference>
<evidence type="ECO:0000313" key="2">
    <source>
        <dbReference type="EMBL" id="MBH5323432.1"/>
    </source>
</evidence>
<dbReference type="PANTHER" id="PTHR43365">
    <property type="entry name" value="BLR7806 PROTEIN"/>
    <property type="match status" value="1"/>
</dbReference>
<dbReference type="InterPro" id="IPR020613">
    <property type="entry name" value="Thiolase_CS"/>
</dbReference>
<reference evidence="2 3" key="1">
    <citation type="submission" date="2020-11" db="EMBL/GenBank/DDBJ databases">
        <title>Erythrobacter sediminis sp. nov., a marine bacterium from a tidal flat of Garorim Bay.</title>
        <authorList>
            <person name="Kim D."/>
            <person name="Yoo Y."/>
            <person name="Kim J.-J."/>
        </authorList>
    </citation>
    <scope>NUCLEOTIDE SEQUENCE [LARGE SCALE GENOMIC DNA]</scope>
    <source>
        <strain evidence="2 3">JGD-13</strain>
    </source>
</reference>